<dbReference type="InterPro" id="IPR012337">
    <property type="entry name" value="RNaseH-like_sf"/>
</dbReference>
<accession>A0A8K0H4C9</accession>
<dbReference type="OrthoDB" id="206335at2759"/>
<comment type="similarity">
    <text evidence="2">Belongs to the REXO1/REXO3 family.</text>
</comment>
<dbReference type="PANTHER" id="PTHR12801">
    <property type="entry name" value="RNA EXONUCLEASE REXO1 / RECO3 FAMILY MEMBER-RELATED"/>
    <property type="match status" value="1"/>
</dbReference>
<feature type="region of interest" description="Disordered" evidence="7">
    <location>
        <begin position="1"/>
        <end position="23"/>
    </location>
</feature>
<evidence type="ECO:0000313" key="10">
    <source>
        <dbReference type="Proteomes" id="UP000796880"/>
    </source>
</evidence>
<keyword evidence="4" id="KW-0378">Hydrolase</keyword>
<evidence type="ECO:0000256" key="5">
    <source>
        <dbReference type="ARBA" id="ARBA00022839"/>
    </source>
</evidence>
<dbReference type="Proteomes" id="UP000796880">
    <property type="component" value="Unassembled WGS sequence"/>
</dbReference>
<evidence type="ECO:0000256" key="1">
    <source>
        <dbReference type="ARBA" id="ARBA00004123"/>
    </source>
</evidence>
<evidence type="ECO:0000256" key="7">
    <source>
        <dbReference type="SAM" id="MobiDB-lite"/>
    </source>
</evidence>
<dbReference type="SMART" id="SM00479">
    <property type="entry name" value="EXOIII"/>
    <property type="match status" value="1"/>
</dbReference>
<dbReference type="GO" id="GO:0003676">
    <property type="term" value="F:nucleic acid binding"/>
    <property type="evidence" value="ECO:0007669"/>
    <property type="project" value="InterPro"/>
</dbReference>
<keyword evidence="10" id="KW-1185">Reference proteome</keyword>
<evidence type="ECO:0000313" key="9">
    <source>
        <dbReference type="EMBL" id="KAF3445577.1"/>
    </source>
</evidence>
<protein>
    <recommendedName>
        <fullName evidence="8">Exonuclease domain-containing protein</fullName>
    </recommendedName>
</protein>
<dbReference type="CDD" id="cd06145">
    <property type="entry name" value="REX1_like"/>
    <property type="match status" value="1"/>
</dbReference>
<dbReference type="Pfam" id="PF00929">
    <property type="entry name" value="RNase_T"/>
    <property type="match status" value="1"/>
</dbReference>
<sequence>MHKREASASEDDTSDAAATTTATTTTASDKSSKFFDIYGPQGKADIVFQTPEANSALDLQDVQGLATWVLADGFMPSWVFIKNKPLIPKVVMLYVPGLDAALYLSQSKVLRSLRDFCGNPRAVLALRTFEGSTFPHYILHAYRKELEDNGYCLNQPGFVSTLPAPSGSSPYEMLALDCEMCITSEGFELTRITLVDIQGQVVLDKLVKPSNSIIDYNTRFSGITSEMLDGVTTSLKDIQGEFKKLVYKETIVVGHSVENDLLALKISHNLVIDTAILYKYPRDGSHKASLRVLAKRFLSKDIQQSMSGHDSIEDARAAMELALLKITNGPEFGSPPSLVRKKLLTVLSESGKISSIIDDVSIVKRYASESSHAFPVSSDDEALSKARKEVKNERVHFVWTQFSELNSYFKKEVEDTKKLNGKLAEMMSLLTCDNKSGNKKRIQFNATSEVKEILTRIDARIRSLYSTLPANTMLIVCTGHGNTSIVHRLRKMLADRSATLMCRDNIVKVLEELQAQAEVALCFVGVKH</sequence>
<keyword evidence="3" id="KW-0540">Nuclease</keyword>
<feature type="domain" description="Exonuclease" evidence="8">
    <location>
        <begin position="172"/>
        <end position="331"/>
    </location>
</feature>
<dbReference type="GO" id="GO:0004527">
    <property type="term" value="F:exonuclease activity"/>
    <property type="evidence" value="ECO:0007669"/>
    <property type="project" value="UniProtKB-KW"/>
</dbReference>
<evidence type="ECO:0000256" key="3">
    <source>
        <dbReference type="ARBA" id="ARBA00022722"/>
    </source>
</evidence>
<evidence type="ECO:0000256" key="4">
    <source>
        <dbReference type="ARBA" id="ARBA00022801"/>
    </source>
</evidence>
<reference evidence="9" key="1">
    <citation type="submission" date="2020-03" db="EMBL/GenBank/DDBJ databases">
        <title>A high-quality chromosome-level genome assembly of a woody plant with both climbing and erect habits, Rhamnella rubrinervis.</title>
        <authorList>
            <person name="Lu Z."/>
            <person name="Yang Y."/>
            <person name="Zhu X."/>
            <person name="Sun Y."/>
        </authorList>
    </citation>
    <scope>NUCLEOTIDE SEQUENCE</scope>
    <source>
        <strain evidence="9">BYM</strain>
        <tissue evidence="9">Leaf</tissue>
    </source>
</reference>
<keyword evidence="6" id="KW-0539">Nucleus</keyword>
<dbReference type="PANTHER" id="PTHR12801:SF157">
    <property type="entry name" value="SMALL RNA DEGRADING NUCLEASE 5"/>
    <property type="match status" value="1"/>
</dbReference>
<dbReference type="EMBL" id="VOIH02000005">
    <property type="protein sequence ID" value="KAF3445577.1"/>
    <property type="molecule type" value="Genomic_DNA"/>
</dbReference>
<dbReference type="FunFam" id="3.30.420.10:FF:000019">
    <property type="entry name" value="RNA exonuclease NEF-sp"/>
    <property type="match status" value="1"/>
</dbReference>
<keyword evidence="5" id="KW-0269">Exonuclease</keyword>
<comment type="subcellular location">
    <subcellularLocation>
        <location evidence="1">Nucleus</location>
    </subcellularLocation>
</comment>
<dbReference type="Gene3D" id="3.30.420.10">
    <property type="entry name" value="Ribonuclease H-like superfamily/Ribonuclease H"/>
    <property type="match status" value="1"/>
</dbReference>
<dbReference type="GO" id="GO:0005634">
    <property type="term" value="C:nucleus"/>
    <property type="evidence" value="ECO:0007669"/>
    <property type="project" value="UniProtKB-SubCell"/>
</dbReference>
<dbReference type="InterPro" id="IPR013520">
    <property type="entry name" value="Ribonucl_H"/>
</dbReference>
<organism evidence="9 10">
    <name type="scientific">Rhamnella rubrinervis</name>
    <dbReference type="NCBI Taxonomy" id="2594499"/>
    <lineage>
        <taxon>Eukaryota</taxon>
        <taxon>Viridiplantae</taxon>
        <taxon>Streptophyta</taxon>
        <taxon>Embryophyta</taxon>
        <taxon>Tracheophyta</taxon>
        <taxon>Spermatophyta</taxon>
        <taxon>Magnoliopsida</taxon>
        <taxon>eudicotyledons</taxon>
        <taxon>Gunneridae</taxon>
        <taxon>Pentapetalae</taxon>
        <taxon>rosids</taxon>
        <taxon>fabids</taxon>
        <taxon>Rosales</taxon>
        <taxon>Rhamnaceae</taxon>
        <taxon>rhamnoid group</taxon>
        <taxon>Rhamneae</taxon>
        <taxon>Rhamnella</taxon>
    </lineage>
</organism>
<dbReference type="InterPro" id="IPR034922">
    <property type="entry name" value="REX1-like_exo"/>
</dbReference>
<dbReference type="SUPFAM" id="SSF53098">
    <property type="entry name" value="Ribonuclease H-like"/>
    <property type="match status" value="1"/>
</dbReference>
<gene>
    <name evidence="9" type="ORF">FNV43_RR10753</name>
</gene>
<evidence type="ECO:0000256" key="6">
    <source>
        <dbReference type="ARBA" id="ARBA00023242"/>
    </source>
</evidence>
<dbReference type="InterPro" id="IPR047021">
    <property type="entry name" value="REXO1/3/4-like"/>
</dbReference>
<evidence type="ECO:0000256" key="2">
    <source>
        <dbReference type="ARBA" id="ARBA00006357"/>
    </source>
</evidence>
<dbReference type="AlphaFoldDB" id="A0A8K0H4C9"/>
<name>A0A8K0H4C9_9ROSA</name>
<comment type="caution">
    <text evidence="9">The sequence shown here is derived from an EMBL/GenBank/DDBJ whole genome shotgun (WGS) entry which is preliminary data.</text>
</comment>
<dbReference type="InterPro" id="IPR036397">
    <property type="entry name" value="RNaseH_sf"/>
</dbReference>
<proteinExistence type="inferred from homology"/>
<evidence type="ECO:0000259" key="8">
    <source>
        <dbReference type="SMART" id="SM00479"/>
    </source>
</evidence>